<comment type="subcellular location">
    <subcellularLocation>
        <location evidence="1">Membrane</location>
        <topology evidence="1">Multi-pass membrane protein</topology>
    </subcellularLocation>
</comment>
<feature type="transmembrane region" description="Helical" evidence="3">
    <location>
        <begin position="455"/>
        <end position="474"/>
    </location>
</feature>
<feature type="transmembrane region" description="Helical" evidence="3">
    <location>
        <begin position="346"/>
        <end position="365"/>
    </location>
</feature>
<evidence type="ECO:0000256" key="3">
    <source>
        <dbReference type="SAM" id="Phobius"/>
    </source>
</evidence>
<dbReference type="InterPro" id="IPR036259">
    <property type="entry name" value="MFS_trans_sf"/>
</dbReference>
<dbReference type="SUPFAM" id="SSF103473">
    <property type="entry name" value="MFS general substrate transporter"/>
    <property type="match status" value="1"/>
</dbReference>
<gene>
    <name evidence="5" type="ORF">JR316_001372</name>
</gene>
<dbReference type="PROSITE" id="PS50850">
    <property type="entry name" value="MFS"/>
    <property type="match status" value="1"/>
</dbReference>
<dbReference type="AlphaFoldDB" id="A0A8H8CS17"/>
<dbReference type="PANTHER" id="PTHR42910">
    <property type="entry name" value="TRANSPORTER SCO4007-RELATED"/>
    <property type="match status" value="1"/>
</dbReference>
<feature type="transmembrane region" description="Helical" evidence="3">
    <location>
        <begin position="426"/>
        <end position="448"/>
    </location>
</feature>
<feature type="transmembrane region" description="Helical" evidence="3">
    <location>
        <begin position="188"/>
        <end position="209"/>
    </location>
</feature>
<accession>A0A8H8CS17</accession>
<keyword evidence="3" id="KW-1133">Transmembrane helix</keyword>
<dbReference type="GO" id="GO:0016020">
    <property type="term" value="C:membrane"/>
    <property type="evidence" value="ECO:0007669"/>
    <property type="project" value="UniProtKB-SubCell"/>
</dbReference>
<evidence type="ECO:0000256" key="1">
    <source>
        <dbReference type="ARBA" id="ARBA00004141"/>
    </source>
</evidence>
<feature type="compositionally biased region" description="Polar residues" evidence="2">
    <location>
        <begin position="122"/>
        <end position="133"/>
    </location>
</feature>
<evidence type="ECO:0000256" key="2">
    <source>
        <dbReference type="SAM" id="MobiDB-lite"/>
    </source>
</evidence>
<dbReference type="Gene3D" id="1.20.1250.20">
    <property type="entry name" value="MFS general substrate transporter like domains"/>
    <property type="match status" value="1"/>
</dbReference>
<dbReference type="CDD" id="cd17324">
    <property type="entry name" value="MFS_NepI_like"/>
    <property type="match status" value="1"/>
</dbReference>
<protein>
    <recommendedName>
        <fullName evidence="4">Major facilitator superfamily (MFS) profile domain-containing protein</fullName>
    </recommendedName>
</protein>
<organism evidence="5">
    <name type="scientific">Psilocybe cubensis</name>
    <name type="common">Psychedelic mushroom</name>
    <name type="synonym">Stropharia cubensis</name>
    <dbReference type="NCBI Taxonomy" id="181762"/>
    <lineage>
        <taxon>Eukaryota</taxon>
        <taxon>Fungi</taxon>
        <taxon>Dikarya</taxon>
        <taxon>Basidiomycota</taxon>
        <taxon>Agaricomycotina</taxon>
        <taxon>Agaricomycetes</taxon>
        <taxon>Agaricomycetidae</taxon>
        <taxon>Agaricales</taxon>
        <taxon>Agaricineae</taxon>
        <taxon>Strophariaceae</taxon>
        <taxon>Psilocybe</taxon>
    </lineage>
</organism>
<dbReference type="Pfam" id="PF07690">
    <property type="entry name" value="MFS_1"/>
    <property type="match status" value="1"/>
</dbReference>
<feature type="transmembrane region" description="Helical" evidence="3">
    <location>
        <begin position="229"/>
        <end position="246"/>
    </location>
</feature>
<proteinExistence type="predicted"/>
<feature type="compositionally biased region" description="Basic and acidic residues" evidence="2">
    <location>
        <begin position="135"/>
        <end position="150"/>
    </location>
</feature>
<keyword evidence="3" id="KW-0472">Membrane</keyword>
<feature type="compositionally biased region" description="Gly residues" evidence="2">
    <location>
        <begin position="601"/>
        <end position="621"/>
    </location>
</feature>
<dbReference type="GO" id="GO:0022857">
    <property type="term" value="F:transmembrane transporter activity"/>
    <property type="evidence" value="ECO:0007669"/>
    <property type="project" value="InterPro"/>
</dbReference>
<feature type="region of interest" description="Disordered" evidence="2">
    <location>
        <begin position="601"/>
        <end position="637"/>
    </location>
</feature>
<feature type="domain" description="Major facilitator superfamily (MFS) profile" evidence="4">
    <location>
        <begin position="189"/>
        <end position="573"/>
    </location>
</feature>
<feature type="transmembrane region" description="Helical" evidence="3">
    <location>
        <begin position="281"/>
        <end position="304"/>
    </location>
</feature>
<evidence type="ECO:0000259" key="4">
    <source>
        <dbReference type="PROSITE" id="PS50850"/>
    </source>
</evidence>
<name>A0A8H8CS17_PSICU</name>
<dbReference type="PANTHER" id="PTHR42910:SF1">
    <property type="entry name" value="MAJOR FACILITATOR SUPERFAMILY (MFS) PROFILE DOMAIN-CONTAINING PROTEIN"/>
    <property type="match status" value="1"/>
</dbReference>
<feature type="transmembrane region" description="Helical" evidence="3">
    <location>
        <begin position="316"/>
        <end position="340"/>
    </location>
</feature>
<feature type="transmembrane region" description="Helical" evidence="3">
    <location>
        <begin position="549"/>
        <end position="567"/>
    </location>
</feature>
<reference evidence="5" key="1">
    <citation type="submission" date="2021-02" db="EMBL/GenBank/DDBJ databases">
        <title>Psilocybe cubensis genome.</title>
        <authorList>
            <person name="Mckernan K.J."/>
            <person name="Crawford S."/>
            <person name="Trippe A."/>
            <person name="Kane L.T."/>
            <person name="Mclaughlin S."/>
        </authorList>
    </citation>
    <scope>NUCLEOTIDE SEQUENCE [LARGE SCALE GENOMIC DNA]</scope>
    <source>
        <strain evidence="5">MGC-MH-2018</strain>
    </source>
</reference>
<comment type="caution">
    <text evidence="5">The sequence shown here is derived from an EMBL/GenBank/DDBJ whole genome shotgun (WGS) entry which is preliminary data.</text>
</comment>
<feature type="transmembrane region" description="Helical" evidence="3">
    <location>
        <begin position="521"/>
        <end position="543"/>
    </location>
</feature>
<feature type="region of interest" description="Disordered" evidence="2">
    <location>
        <begin position="120"/>
        <end position="150"/>
    </location>
</feature>
<feature type="transmembrane region" description="Helical" evidence="3">
    <location>
        <begin position="258"/>
        <end position="275"/>
    </location>
</feature>
<sequence>MVPFLSETLSLDDVDDVYDTITITKELKLDRTVKAKVINISFQQYVGATTLASVPSAIVPESLETAEKKGSRDLLKYCHAEFLSNPCRRSTTVTYTGIACLWLSGSRSSEAIFYQVEMGNGSAKTSPSPTASLDNEPRDTKSTKKESLTQLKSEEKVMGDEEVAFTKEFGFLPIPRHLRYDPSKPPHFGLLLNIAFAFASTFTVANLYYCQPLLIQLSESFNASYSEVSLIPTLVQAGYGIGIVLVSPLGDLLRRRQLILFIVTISTALTIGLAITNNLVVFQVLSFFVGIVSVTPQILTPLAADLAPEKRRASAVSLVLSGLLFGILIARVLAGIIAEFRSWRVVYYFAIGVQALVLGGSYLMLPDYPSKNSDLTYWQTLWTMVKFAVTEPVLIQACLLNLASSACFSNFWVTLTFLLGGPPYDYSTLVIGLFGLVGMAGVAMGPLLGRVLDKLVPWYGTLFAIAMLLVTSAVQTGAGGISVAAVVIAAFGLDVFTQMVRVSLTTSIFGISPAARSRLNAVSILSIFIGQVIGTSVGTHVFVHSGWRAAAALSTGLFGLQLLLLLVRGPHCGRFTWFGYEGGLEARKRVAFAAGGGGGGAQGQGQGGAGAGAGANLGSGGHSAAVPDVEQDASVSERRVSTVILDDMQKEKIEDEKRELNLTVTVTP</sequence>
<dbReference type="InterPro" id="IPR011701">
    <property type="entry name" value="MFS"/>
</dbReference>
<feature type="transmembrane region" description="Helical" evidence="3">
    <location>
        <begin position="480"/>
        <end position="500"/>
    </location>
</feature>
<keyword evidence="3" id="KW-0812">Transmembrane</keyword>
<evidence type="ECO:0000313" key="5">
    <source>
        <dbReference type="EMBL" id="KAG5174709.1"/>
    </source>
</evidence>
<dbReference type="InterPro" id="IPR020846">
    <property type="entry name" value="MFS_dom"/>
</dbReference>
<dbReference type="EMBL" id="JAFIQS010000001">
    <property type="protein sequence ID" value="KAG5174709.1"/>
    <property type="molecule type" value="Genomic_DNA"/>
</dbReference>